<feature type="compositionally biased region" description="Polar residues" evidence="1">
    <location>
        <begin position="146"/>
        <end position="156"/>
    </location>
</feature>
<feature type="compositionally biased region" description="Polar residues" evidence="1">
    <location>
        <begin position="110"/>
        <end position="119"/>
    </location>
</feature>
<name>A0AAW3P7J9_9BURK</name>
<proteinExistence type="predicted"/>
<dbReference type="GO" id="GO:0006355">
    <property type="term" value="P:regulation of DNA-templated transcription"/>
    <property type="evidence" value="ECO:0007669"/>
    <property type="project" value="InterPro"/>
</dbReference>
<evidence type="ECO:0000313" key="3">
    <source>
        <dbReference type="EMBL" id="KWF45126.1"/>
    </source>
</evidence>
<evidence type="ECO:0008006" key="5">
    <source>
        <dbReference type="Google" id="ProtNLM"/>
    </source>
</evidence>
<dbReference type="InterPro" id="IPR036388">
    <property type="entry name" value="WH-like_DNA-bd_sf"/>
</dbReference>
<keyword evidence="2" id="KW-1133">Transmembrane helix</keyword>
<feature type="transmembrane region" description="Helical" evidence="2">
    <location>
        <begin position="173"/>
        <end position="190"/>
    </location>
</feature>
<accession>A0AAW3P7J9</accession>
<protein>
    <recommendedName>
        <fullName evidence="5">OmpR/PhoB-type domain-containing protein</fullName>
    </recommendedName>
</protein>
<dbReference type="Gene3D" id="1.10.10.10">
    <property type="entry name" value="Winged helix-like DNA-binding domain superfamily/Winged helix DNA-binding domain"/>
    <property type="match status" value="1"/>
</dbReference>
<evidence type="ECO:0000313" key="4">
    <source>
        <dbReference type="Proteomes" id="UP000063236"/>
    </source>
</evidence>
<keyword evidence="2" id="KW-0472">Membrane</keyword>
<reference evidence="3 4" key="1">
    <citation type="submission" date="2015-11" db="EMBL/GenBank/DDBJ databases">
        <title>Expanding the genomic diversity of Burkholderia species for the development of highly accurate diagnostics.</title>
        <authorList>
            <person name="Sahl J."/>
            <person name="Keim P."/>
            <person name="Wagner D."/>
        </authorList>
    </citation>
    <scope>NUCLEOTIDE SEQUENCE [LARGE SCALE GENOMIC DNA]</scope>
    <source>
        <strain evidence="3 4">MSMB378WGS</strain>
    </source>
</reference>
<dbReference type="AlphaFoldDB" id="A0AAW3P7J9"/>
<keyword evidence="2" id="KW-0812">Transmembrane</keyword>
<dbReference type="InterPro" id="IPR016032">
    <property type="entry name" value="Sig_transdc_resp-reg_C-effctor"/>
</dbReference>
<evidence type="ECO:0000256" key="1">
    <source>
        <dbReference type="SAM" id="MobiDB-lite"/>
    </source>
</evidence>
<dbReference type="Proteomes" id="UP000063236">
    <property type="component" value="Unassembled WGS sequence"/>
</dbReference>
<comment type="caution">
    <text evidence="3">The sequence shown here is derived from an EMBL/GenBank/DDBJ whole genome shotgun (WGS) entry which is preliminary data.</text>
</comment>
<dbReference type="GO" id="GO:0003677">
    <property type="term" value="F:DNA binding"/>
    <property type="evidence" value="ECO:0007669"/>
    <property type="project" value="InterPro"/>
</dbReference>
<sequence>MMKKYLIEDRVVFDSHQMTLSHEDQFTDLTANESELLSMVLTGMATKAHVIQQVWTSKGIVVTESSYHQLVRALRQRLEEHGISASVIKTLPRQGLKFMGTAREQCHMTPESTTENSIDFGSRSAPPESQEHSDGFSLSAGDEASQPGTPAIQSMNDRPVPAWRRALGYCDRAILMGIILWMGLLTWHTPTFKHFFGFQLARLIENDQRQVDVNNSNLKLLATIGVRPRPDERVYEISNGENRWLSICRESSDDVNDHCKAYAMKDIPMP</sequence>
<organism evidence="3 4">
    <name type="scientific">Burkholderia diffusa</name>
    <dbReference type="NCBI Taxonomy" id="488732"/>
    <lineage>
        <taxon>Bacteria</taxon>
        <taxon>Pseudomonadati</taxon>
        <taxon>Pseudomonadota</taxon>
        <taxon>Betaproteobacteria</taxon>
        <taxon>Burkholderiales</taxon>
        <taxon>Burkholderiaceae</taxon>
        <taxon>Burkholderia</taxon>
        <taxon>Burkholderia cepacia complex</taxon>
    </lineage>
</organism>
<gene>
    <name evidence="3" type="ORF">WL88_29045</name>
</gene>
<dbReference type="EMBL" id="LPJV01000062">
    <property type="protein sequence ID" value="KWF45126.1"/>
    <property type="molecule type" value="Genomic_DNA"/>
</dbReference>
<dbReference type="SUPFAM" id="SSF46894">
    <property type="entry name" value="C-terminal effector domain of the bipartite response regulators"/>
    <property type="match status" value="1"/>
</dbReference>
<evidence type="ECO:0000256" key="2">
    <source>
        <dbReference type="SAM" id="Phobius"/>
    </source>
</evidence>
<feature type="region of interest" description="Disordered" evidence="1">
    <location>
        <begin position="104"/>
        <end position="157"/>
    </location>
</feature>